<accession>A0A158GF04</accession>
<proteinExistence type="predicted"/>
<reference evidence="1 2" key="1">
    <citation type="submission" date="2016-01" db="EMBL/GenBank/DDBJ databases">
        <authorList>
            <person name="Oliw E.H."/>
        </authorList>
    </citation>
    <scope>NUCLEOTIDE SEQUENCE [LARGE SCALE GENOMIC DNA]</scope>
    <source>
        <strain evidence="1">LMG 22029</strain>
    </source>
</reference>
<dbReference type="PIRSF" id="PIRSF015736">
    <property type="entry name" value="MI"/>
    <property type="match status" value="1"/>
</dbReference>
<dbReference type="Gene3D" id="3.40.50.12500">
    <property type="match status" value="1"/>
</dbReference>
<organism evidence="1 2">
    <name type="scientific">Caballeronia sordidicola</name>
    <name type="common">Burkholderia sordidicola</name>
    <dbReference type="NCBI Taxonomy" id="196367"/>
    <lineage>
        <taxon>Bacteria</taxon>
        <taxon>Pseudomonadati</taxon>
        <taxon>Pseudomonadota</taxon>
        <taxon>Betaproteobacteria</taxon>
        <taxon>Burkholderiales</taxon>
        <taxon>Burkholderiaceae</taxon>
        <taxon>Caballeronia</taxon>
    </lineage>
</organism>
<dbReference type="PANTHER" id="PTHR40267:SF1">
    <property type="entry name" value="BLR3294 PROTEIN"/>
    <property type="match status" value="1"/>
</dbReference>
<dbReference type="Pfam" id="PF17645">
    <property type="entry name" value="Amdase"/>
    <property type="match status" value="1"/>
</dbReference>
<dbReference type="InterPro" id="IPR053714">
    <property type="entry name" value="Iso_Racemase_Enz_sf"/>
</dbReference>
<dbReference type="Proteomes" id="UP000054893">
    <property type="component" value="Unassembled WGS sequence"/>
</dbReference>
<dbReference type="InterPro" id="IPR026286">
    <property type="entry name" value="MaiA/AMDase"/>
</dbReference>
<evidence type="ECO:0000313" key="2">
    <source>
        <dbReference type="Proteomes" id="UP000054893"/>
    </source>
</evidence>
<evidence type="ECO:0000313" key="1">
    <source>
        <dbReference type="EMBL" id="SAL30209.1"/>
    </source>
</evidence>
<dbReference type="EMBL" id="FCOC02000006">
    <property type="protein sequence ID" value="SAL30209.1"/>
    <property type="molecule type" value="Genomic_DNA"/>
</dbReference>
<dbReference type="AlphaFoldDB" id="A0A158GF04"/>
<dbReference type="OrthoDB" id="483160at2"/>
<gene>
    <name evidence="1" type="ORF">AWB64_02651</name>
</gene>
<protein>
    <submittedName>
        <fullName evidence="1">Asp/Glu racemase</fullName>
    </submittedName>
</protein>
<dbReference type="PANTHER" id="PTHR40267">
    <property type="entry name" value="BLR3294 PROTEIN"/>
    <property type="match status" value="1"/>
</dbReference>
<name>A0A158GF04_CABSO</name>
<dbReference type="RefSeq" id="WP_060819498.1">
    <property type="nucleotide sequence ID" value="NZ_FCOC02000006.1"/>
</dbReference>
<sequence length="249" mass="26852">MMGWRARLGILVPPGNPTLEPEVMQLTPHGVSAHFTRMVAHGETGSHDGQDDRNRTQIAHLDENVELLSMVKPGVIALGHTATSYTLGVQAEADLIERITQRWHIPFITAFGSVVAALRHLGIERVAYGTPYNAQTTLQGKAHLEAYGFKVVAFGSLPNVRNIYDESSERAYGLGRQVNSADAQIVFLSGVGMPTVDAIDMLERDLGKPVISSVTAMMWNALRITGVHAPIEGGGQLLRSSASPSSGYI</sequence>